<protein>
    <submittedName>
        <fullName evidence="2">Uncharacterized protein</fullName>
    </submittedName>
</protein>
<evidence type="ECO:0000313" key="3">
    <source>
        <dbReference type="Proteomes" id="UP000239047"/>
    </source>
</evidence>
<accession>A0A2S5GG81</accession>
<reference evidence="2 3" key="1">
    <citation type="submission" date="2018-02" db="EMBL/GenBank/DDBJ databases">
        <title>Jeotgalibacillus proteolyticum sp. nov. a protease producing bacterium isolated from ocean sediments of Laizhou Bay.</title>
        <authorList>
            <person name="Li Y."/>
        </authorList>
    </citation>
    <scope>NUCLEOTIDE SEQUENCE [LARGE SCALE GENOMIC DNA]</scope>
    <source>
        <strain evidence="2 3">22-7</strain>
    </source>
</reference>
<feature type="compositionally biased region" description="Acidic residues" evidence="1">
    <location>
        <begin position="20"/>
        <end position="35"/>
    </location>
</feature>
<dbReference type="OrthoDB" id="2454814at2"/>
<dbReference type="EMBL" id="PREZ01000001">
    <property type="protein sequence ID" value="PPA71873.1"/>
    <property type="molecule type" value="Genomic_DNA"/>
</dbReference>
<dbReference type="RefSeq" id="WP_104055609.1">
    <property type="nucleotide sequence ID" value="NZ_PREZ01000001.1"/>
</dbReference>
<sequence length="70" mass="8285">MSKDKKDRTSNKYQQPDRIDSEEESLLDKFEDEQMTDPIPVEDLKQDLKYEKKKTETQKSSSSEKMNPSK</sequence>
<evidence type="ECO:0000256" key="1">
    <source>
        <dbReference type="SAM" id="MobiDB-lite"/>
    </source>
</evidence>
<evidence type="ECO:0000313" key="2">
    <source>
        <dbReference type="EMBL" id="PPA71873.1"/>
    </source>
</evidence>
<feature type="compositionally biased region" description="Basic and acidic residues" evidence="1">
    <location>
        <begin position="42"/>
        <end position="57"/>
    </location>
</feature>
<name>A0A2S5GG81_9BACL</name>
<organism evidence="2 3">
    <name type="scientific">Jeotgalibacillus proteolyticus</name>
    <dbReference type="NCBI Taxonomy" id="2082395"/>
    <lineage>
        <taxon>Bacteria</taxon>
        <taxon>Bacillati</taxon>
        <taxon>Bacillota</taxon>
        <taxon>Bacilli</taxon>
        <taxon>Bacillales</taxon>
        <taxon>Caryophanaceae</taxon>
        <taxon>Jeotgalibacillus</taxon>
    </lineage>
</organism>
<keyword evidence="3" id="KW-1185">Reference proteome</keyword>
<feature type="region of interest" description="Disordered" evidence="1">
    <location>
        <begin position="1"/>
        <end position="70"/>
    </location>
</feature>
<proteinExistence type="predicted"/>
<gene>
    <name evidence="2" type="ORF">C4B60_00395</name>
</gene>
<comment type="caution">
    <text evidence="2">The sequence shown here is derived from an EMBL/GenBank/DDBJ whole genome shotgun (WGS) entry which is preliminary data.</text>
</comment>
<feature type="compositionally biased region" description="Basic and acidic residues" evidence="1">
    <location>
        <begin position="1"/>
        <end position="19"/>
    </location>
</feature>
<dbReference type="Proteomes" id="UP000239047">
    <property type="component" value="Unassembled WGS sequence"/>
</dbReference>
<dbReference type="AlphaFoldDB" id="A0A2S5GG81"/>
<feature type="compositionally biased region" description="Low complexity" evidence="1">
    <location>
        <begin position="58"/>
        <end position="70"/>
    </location>
</feature>